<keyword evidence="2" id="KW-1185">Reference proteome</keyword>
<feature type="non-terminal residue" evidence="1">
    <location>
        <position position="62"/>
    </location>
</feature>
<organism evidence="1 2">
    <name type="scientific">Coniosporium uncinatum</name>
    <dbReference type="NCBI Taxonomy" id="93489"/>
    <lineage>
        <taxon>Eukaryota</taxon>
        <taxon>Fungi</taxon>
        <taxon>Dikarya</taxon>
        <taxon>Ascomycota</taxon>
        <taxon>Pezizomycotina</taxon>
        <taxon>Dothideomycetes</taxon>
        <taxon>Dothideomycetes incertae sedis</taxon>
        <taxon>Coniosporium</taxon>
    </lineage>
</organism>
<evidence type="ECO:0000313" key="1">
    <source>
        <dbReference type="EMBL" id="KAK3070008.1"/>
    </source>
</evidence>
<protein>
    <submittedName>
        <fullName evidence="1">Uncharacterized protein</fullName>
    </submittedName>
</protein>
<name>A0ACC3DGD4_9PEZI</name>
<feature type="non-terminal residue" evidence="1">
    <location>
        <position position="1"/>
    </location>
</feature>
<evidence type="ECO:0000313" key="2">
    <source>
        <dbReference type="Proteomes" id="UP001186974"/>
    </source>
</evidence>
<dbReference type="EMBL" id="JAWDJW010005023">
    <property type="protein sequence ID" value="KAK3070008.1"/>
    <property type="molecule type" value="Genomic_DNA"/>
</dbReference>
<accession>A0ACC3DGD4</accession>
<sequence>AAEAREAPFRPQPQRPQMGERQSTRLITVDNVLQYASDVPSAQQRGPARPAHHRTPSGRHPL</sequence>
<gene>
    <name evidence="1" type="ORF">LTS18_000164</name>
</gene>
<proteinExistence type="predicted"/>
<dbReference type="Proteomes" id="UP001186974">
    <property type="component" value="Unassembled WGS sequence"/>
</dbReference>
<reference evidence="1" key="1">
    <citation type="submission" date="2024-09" db="EMBL/GenBank/DDBJ databases">
        <title>Black Yeasts Isolated from many extreme environments.</title>
        <authorList>
            <person name="Coleine C."/>
            <person name="Stajich J.E."/>
            <person name="Selbmann L."/>
        </authorList>
    </citation>
    <scope>NUCLEOTIDE SEQUENCE</scope>
    <source>
        <strain evidence="1">CCFEE 5737</strain>
    </source>
</reference>
<comment type="caution">
    <text evidence="1">The sequence shown here is derived from an EMBL/GenBank/DDBJ whole genome shotgun (WGS) entry which is preliminary data.</text>
</comment>